<keyword evidence="4" id="KW-1185">Reference proteome</keyword>
<feature type="transmembrane region" description="Helical" evidence="1">
    <location>
        <begin position="84"/>
        <end position="103"/>
    </location>
</feature>
<evidence type="ECO:0000256" key="1">
    <source>
        <dbReference type="SAM" id="Phobius"/>
    </source>
</evidence>
<keyword evidence="1" id="KW-0812">Transmembrane</keyword>
<dbReference type="EMBL" id="CP001650">
    <property type="protein sequence ID" value="ADF51727.1"/>
    <property type="molecule type" value="Genomic_DNA"/>
</dbReference>
<organism evidence="3 4">
    <name type="scientific">Zunongwangia profunda (strain DSM 18752 / CCTCC AB 206139 / SM-A87)</name>
    <name type="common">Wangia profunda</name>
    <dbReference type="NCBI Taxonomy" id="655815"/>
    <lineage>
        <taxon>Bacteria</taxon>
        <taxon>Pseudomonadati</taxon>
        <taxon>Bacteroidota</taxon>
        <taxon>Flavobacteriia</taxon>
        <taxon>Flavobacteriales</taxon>
        <taxon>Flavobacteriaceae</taxon>
        <taxon>Zunongwangia</taxon>
    </lineage>
</organism>
<dbReference type="HOGENOM" id="CLU_1776781_0_0_10"/>
<evidence type="ECO:0000313" key="3">
    <source>
        <dbReference type="EMBL" id="ADF51727.1"/>
    </source>
</evidence>
<dbReference type="KEGG" id="zpr:ZPR_1391"/>
<protein>
    <recommendedName>
        <fullName evidence="2">Putative zinc-ribbon domain-containing protein</fullName>
    </recommendedName>
</protein>
<dbReference type="eggNOG" id="COG2314">
    <property type="taxonomic scope" value="Bacteria"/>
</dbReference>
<dbReference type="AlphaFoldDB" id="D5BK47"/>
<accession>D5BK47</accession>
<feature type="domain" description="Putative zinc-ribbon" evidence="2">
    <location>
        <begin position="35"/>
        <end position="60"/>
    </location>
</feature>
<proteinExistence type="predicted"/>
<sequence>MIKLCNKINKTNTYNQISIHHSNAKSLIKKFMDYQTKKCPYCAETIKSEAIKCWHCGERFDTGRINVSQQPQAPVTVINNYPKWSAGVAILLSIFFPGVGHIYKGEVLVGILWLIFVTIGYILFIFPGIILHLICIVTAASGDPYK</sequence>
<name>D5BK47_ZUNPS</name>
<reference evidence="3 4" key="1">
    <citation type="journal article" date="2010" name="BMC Genomics">
        <title>The complete genome of Zunongwangia profunda SM-A87 reveals its adaptation to the deep-sea environment and ecological role in sedimentary organic nitrogen degradation.</title>
        <authorList>
            <person name="Qin Q.L."/>
            <person name="Zhang X.Y."/>
            <person name="Wang X.M."/>
            <person name="Liu G.M."/>
            <person name="Chen X.L."/>
            <person name="Xie B.B."/>
            <person name="Dang H.Y."/>
            <person name="Zhou B.C."/>
            <person name="Yu J."/>
            <person name="Zhang Y.Z."/>
        </authorList>
    </citation>
    <scope>NUCLEOTIDE SEQUENCE [LARGE SCALE GENOMIC DNA]</scope>
    <source>
        <strain evidence="4">DSM 18752 / CCTCC AB 206139 / SM-A87</strain>
    </source>
</reference>
<dbReference type="Pfam" id="PF13248">
    <property type="entry name" value="Zn_ribbon_3"/>
    <property type="match status" value="1"/>
</dbReference>
<keyword evidence="1" id="KW-0472">Membrane</keyword>
<evidence type="ECO:0000259" key="2">
    <source>
        <dbReference type="Pfam" id="PF13248"/>
    </source>
</evidence>
<feature type="transmembrane region" description="Helical" evidence="1">
    <location>
        <begin position="109"/>
        <end position="140"/>
    </location>
</feature>
<keyword evidence="1" id="KW-1133">Transmembrane helix</keyword>
<evidence type="ECO:0000313" key="4">
    <source>
        <dbReference type="Proteomes" id="UP000001654"/>
    </source>
</evidence>
<dbReference type="InterPro" id="IPR059113">
    <property type="entry name" value="Znf_ribbon"/>
</dbReference>
<gene>
    <name evidence="3" type="ordered locus">ZPR_1391</name>
</gene>
<dbReference type="Proteomes" id="UP000001654">
    <property type="component" value="Chromosome"/>
</dbReference>